<evidence type="ECO:0000256" key="10">
    <source>
        <dbReference type="PROSITE-ProRule" id="PRU00192"/>
    </source>
</evidence>
<dbReference type="PRINTS" id="PR00401">
    <property type="entry name" value="SH2DOMAIN"/>
</dbReference>
<feature type="domain" description="SH3" evidence="14">
    <location>
        <begin position="1"/>
        <end position="61"/>
    </location>
</feature>
<evidence type="ECO:0000313" key="17">
    <source>
        <dbReference type="Proteomes" id="UP000663879"/>
    </source>
</evidence>
<keyword evidence="2" id="KW-0597">Phosphoprotein</keyword>
<comment type="similarity">
    <text evidence="12">Belongs to the protein kinase superfamily. Tyr protein kinase family.</text>
</comment>
<evidence type="ECO:0000256" key="7">
    <source>
        <dbReference type="ARBA" id="ARBA00023137"/>
    </source>
</evidence>
<reference evidence="16" key="1">
    <citation type="submission" date="2021-02" db="EMBL/GenBank/DDBJ databases">
        <authorList>
            <person name="Nowell W R."/>
        </authorList>
    </citation>
    <scope>NUCLEOTIDE SEQUENCE</scope>
    <source>
        <strain evidence="16">Ploen Becks lab</strain>
    </source>
</reference>
<keyword evidence="3 12" id="KW-0808">Transferase</keyword>
<dbReference type="InterPro" id="IPR050198">
    <property type="entry name" value="Non-receptor_tyrosine_kinases"/>
</dbReference>
<dbReference type="InterPro" id="IPR000719">
    <property type="entry name" value="Prot_kinase_dom"/>
</dbReference>
<dbReference type="Gene3D" id="1.10.510.10">
    <property type="entry name" value="Transferase(Phosphotransferase) domain 1"/>
    <property type="match status" value="1"/>
</dbReference>
<dbReference type="FunFam" id="1.10.510.10:FF:000554">
    <property type="entry name" value="Predicted protein"/>
    <property type="match status" value="1"/>
</dbReference>
<dbReference type="OrthoDB" id="346907at2759"/>
<keyword evidence="9" id="KW-0727">SH2 domain</keyword>
<dbReference type="AlphaFoldDB" id="A0A814GEZ5"/>
<evidence type="ECO:0000256" key="6">
    <source>
        <dbReference type="ARBA" id="ARBA00022840"/>
    </source>
</evidence>
<feature type="domain" description="SH2" evidence="13">
    <location>
        <begin position="65"/>
        <end position="153"/>
    </location>
</feature>
<evidence type="ECO:0000256" key="1">
    <source>
        <dbReference type="ARBA" id="ARBA00022443"/>
    </source>
</evidence>
<evidence type="ECO:0000256" key="8">
    <source>
        <dbReference type="ARBA" id="ARBA00051245"/>
    </source>
</evidence>
<proteinExistence type="inferred from homology"/>
<dbReference type="InterPro" id="IPR036028">
    <property type="entry name" value="SH3-like_dom_sf"/>
</dbReference>
<dbReference type="InterPro" id="IPR000980">
    <property type="entry name" value="SH2"/>
</dbReference>
<keyword evidence="4 11" id="KW-0547">Nucleotide-binding</keyword>
<dbReference type="PRINTS" id="PR00109">
    <property type="entry name" value="TYRKINASE"/>
</dbReference>
<dbReference type="SMART" id="SM00326">
    <property type="entry name" value="SH3"/>
    <property type="match status" value="1"/>
</dbReference>
<keyword evidence="6 11" id="KW-0067">ATP-binding</keyword>
<dbReference type="SMART" id="SM00219">
    <property type="entry name" value="TyrKc"/>
    <property type="match status" value="1"/>
</dbReference>
<evidence type="ECO:0000259" key="14">
    <source>
        <dbReference type="PROSITE" id="PS50002"/>
    </source>
</evidence>
<dbReference type="InterPro" id="IPR008266">
    <property type="entry name" value="Tyr_kinase_AS"/>
</dbReference>
<dbReference type="InterPro" id="IPR036860">
    <property type="entry name" value="SH2_dom_sf"/>
</dbReference>
<feature type="non-terminal residue" evidence="16">
    <location>
        <position position="1"/>
    </location>
</feature>
<dbReference type="EMBL" id="CAJNOC010003732">
    <property type="protein sequence ID" value="CAF0995435.1"/>
    <property type="molecule type" value="Genomic_DNA"/>
</dbReference>
<keyword evidence="7 12" id="KW-0829">Tyrosine-protein kinase</keyword>
<organism evidence="16 17">
    <name type="scientific">Brachionus calyciflorus</name>
    <dbReference type="NCBI Taxonomy" id="104777"/>
    <lineage>
        <taxon>Eukaryota</taxon>
        <taxon>Metazoa</taxon>
        <taxon>Spiralia</taxon>
        <taxon>Gnathifera</taxon>
        <taxon>Rotifera</taxon>
        <taxon>Eurotatoria</taxon>
        <taxon>Monogononta</taxon>
        <taxon>Pseudotrocha</taxon>
        <taxon>Ploima</taxon>
        <taxon>Brachionidae</taxon>
        <taxon>Brachionus</taxon>
    </lineage>
</organism>
<dbReference type="InterPro" id="IPR011009">
    <property type="entry name" value="Kinase-like_dom_sf"/>
</dbReference>
<dbReference type="GO" id="GO:0004715">
    <property type="term" value="F:non-membrane spanning protein tyrosine kinase activity"/>
    <property type="evidence" value="ECO:0007669"/>
    <property type="project" value="UniProtKB-EC"/>
</dbReference>
<keyword evidence="1 10" id="KW-0728">SH3 domain</keyword>
<dbReference type="PROSITE" id="PS00109">
    <property type="entry name" value="PROTEIN_KINASE_TYR"/>
    <property type="match status" value="1"/>
</dbReference>
<dbReference type="Pfam" id="PF00017">
    <property type="entry name" value="SH2"/>
    <property type="match status" value="1"/>
</dbReference>
<evidence type="ECO:0000256" key="2">
    <source>
        <dbReference type="ARBA" id="ARBA00022553"/>
    </source>
</evidence>
<evidence type="ECO:0000256" key="4">
    <source>
        <dbReference type="ARBA" id="ARBA00022741"/>
    </source>
</evidence>
<keyword evidence="17" id="KW-1185">Reference proteome</keyword>
<feature type="binding site" evidence="11">
    <location>
        <position position="206"/>
    </location>
    <ligand>
        <name>ATP</name>
        <dbReference type="ChEBI" id="CHEBI:30616"/>
    </ligand>
</feature>
<dbReference type="PROSITE" id="PS50002">
    <property type="entry name" value="SH3"/>
    <property type="match status" value="1"/>
</dbReference>
<protein>
    <recommendedName>
        <fullName evidence="12">Tyrosine-protein kinase</fullName>
        <ecNumber evidence="12">2.7.10.2</ecNumber>
    </recommendedName>
</protein>
<dbReference type="GO" id="GO:0005524">
    <property type="term" value="F:ATP binding"/>
    <property type="evidence" value="ECO:0007669"/>
    <property type="project" value="UniProtKB-UniRule"/>
</dbReference>
<name>A0A814GEZ5_9BILA</name>
<evidence type="ECO:0000256" key="3">
    <source>
        <dbReference type="ARBA" id="ARBA00022679"/>
    </source>
</evidence>
<dbReference type="Gene3D" id="3.30.505.10">
    <property type="entry name" value="SH2 domain"/>
    <property type="match status" value="1"/>
</dbReference>
<dbReference type="SMART" id="SM00220">
    <property type="entry name" value="S_TKc"/>
    <property type="match status" value="1"/>
</dbReference>
<evidence type="ECO:0000259" key="13">
    <source>
        <dbReference type="PROSITE" id="PS50001"/>
    </source>
</evidence>
<dbReference type="SUPFAM" id="SSF50044">
    <property type="entry name" value="SH3-domain"/>
    <property type="match status" value="1"/>
</dbReference>
<dbReference type="Gene3D" id="2.30.30.40">
    <property type="entry name" value="SH3 Domains"/>
    <property type="match status" value="1"/>
</dbReference>
<feature type="domain" description="Protein kinase" evidence="15">
    <location>
        <begin position="178"/>
        <end position="434"/>
    </location>
</feature>
<dbReference type="PROSITE" id="PS50011">
    <property type="entry name" value="PROTEIN_KINASE_DOM"/>
    <property type="match status" value="1"/>
</dbReference>
<evidence type="ECO:0000256" key="5">
    <source>
        <dbReference type="ARBA" id="ARBA00022777"/>
    </source>
</evidence>
<dbReference type="SUPFAM" id="SSF56112">
    <property type="entry name" value="Protein kinase-like (PK-like)"/>
    <property type="match status" value="1"/>
</dbReference>
<dbReference type="InterPro" id="IPR001452">
    <property type="entry name" value="SH3_domain"/>
</dbReference>
<sequence>GTEVTALVKFEGRSEERELSFEYGDLIKITKIIAKDPQWALGELRGKQGYLLLKYVKSKTITMPWFHDNITREQAEFLLKDLSEGSYLMRESTHYPGDFTLCLKSDVKIENYHIKLLNKKFTIDDEHLFNNLIELVEFYTKNDHLACLLKYPIKFVKKREASDYQALLDCLWIDESAVKLGREIGIGEFGAVYRGSYKETDVAIKKIKDRTTVDEFLKEAFVMSTLSHPNLVKLIGVVKHYIPNSEKFEISLVTEFMPKGSLLDYLTSRGRNILTKKELLEFVIHICDAMSYLEEKGIVHRDLAASNVLISKDDIAKVSDFGLAKKIMDDNRSNSGRIRIKWTAPEAIKEKLYSNKSDMWSFGILLWEIFSYGRVPYPKIPVSEVLSQIEHGYQMEKPDGCPDEIYLLMKETWHYDRTLRPTFSQTLKNLHKIKAKILES</sequence>
<dbReference type="SMART" id="SM00252">
    <property type="entry name" value="SH2"/>
    <property type="match status" value="1"/>
</dbReference>
<dbReference type="Pfam" id="PF07714">
    <property type="entry name" value="PK_Tyr_Ser-Thr"/>
    <property type="match status" value="1"/>
</dbReference>
<gene>
    <name evidence="16" type="ORF">OXX778_LOCUS16131</name>
</gene>
<dbReference type="EC" id="2.7.10.2" evidence="12"/>
<evidence type="ECO:0000313" key="16">
    <source>
        <dbReference type="EMBL" id="CAF0995435.1"/>
    </source>
</evidence>
<dbReference type="PANTHER" id="PTHR24418">
    <property type="entry name" value="TYROSINE-PROTEIN KINASE"/>
    <property type="match status" value="1"/>
</dbReference>
<dbReference type="Proteomes" id="UP000663879">
    <property type="component" value="Unassembled WGS sequence"/>
</dbReference>
<keyword evidence="5 12" id="KW-0418">Kinase</keyword>
<evidence type="ECO:0000259" key="15">
    <source>
        <dbReference type="PROSITE" id="PS50011"/>
    </source>
</evidence>
<dbReference type="InterPro" id="IPR020635">
    <property type="entry name" value="Tyr_kinase_cat_dom"/>
</dbReference>
<evidence type="ECO:0000256" key="9">
    <source>
        <dbReference type="PROSITE-ProRule" id="PRU00191"/>
    </source>
</evidence>
<dbReference type="InterPro" id="IPR001245">
    <property type="entry name" value="Ser-Thr/Tyr_kinase_cat_dom"/>
</dbReference>
<evidence type="ECO:0000256" key="11">
    <source>
        <dbReference type="PROSITE-ProRule" id="PRU10141"/>
    </source>
</evidence>
<accession>A0A814GEZ5</accession>
<evidence type="ECO:0000256" key="12">
    <source>
        <dbReference type="RuleBase" id="RU362096"/>
    </source>
</evidence>
<dbReference type="PROSITE" id="PS50001">
    <property type="entry name" value="SH2"/>
    <property type="match status" value="1"/>
</dbReference>
<comment type="catalytic activity">
    <reaction evidence="8 12">
        <text>L-tyrosyl-[protein] + ATP = O-phospho-L-tyrosyl-[protein] + ADP + H(+)</text>
        <dbReference type="Rhea" id="RHEA:10596"/>
        <dbReference type="Rhea" id="RHEA-COMP:10136"/>
        <dbReference type="Rhea" id="RHEA-COMP:20101"/>
        <dbReference type="ChEBI" id="CHEBI:15378"/>
        <dbReference type="ChEBI" id="CHEBI:30616"/>
        <dbReference type="ChEBI" id="CHEBI:46858"/>
        <dbReference type="ChEBI" id="CHEBI:61978"/>
        <dbReference type="ChEBI" id="CHEBI:456216"/>
        <dbReference type="EC" id="2.7.10.2"/>
    </reaction>
</comment>
<dbReference type="InterPro" id="IPR017441">
    <property type="entry name" value="Protein_kinase_ATP_BS"/>
</dbReference>
<comment type="caution">
    <text evidence="16">The sequence shown here is derived from an EMBL/GenBank/DDBJ whole genome shotgun (WGS) entry which is preliminary data.</text>
</comment>
<dbReference type="SUPFAM" id="SSF55550">
    <property type="entry name" value="SH2 domain"/>
    <property type="match status" value="1"/>
</dbReference>
<dbReference type="PROSITE" id="PS00107">
    <property type="entry name" value="PROTEIN_KINASE_ATP"/>
    <property type="match status" value="1"/>
</dbReference>